<sequence>MIRIFNHYVSRTGFILLLLEVLILHGTASMVLLLWGGMPQPPKSVYLAGLVFAFVNVFSMSALGMYQQQIRQDLRAVLARVPPAFVLGFVMMVALMHLVPGIGFGRSAGIAFMLGGAGVMLTRVLLFTSSQSNILVERLILIGGGALALECMEVAATRNGPRRFEVVGCVPMPGEQRCVPASKVLAPGETLLAMARRLGAHELVVSVGDRRNGAYPVRELLDCVLGGVRVTDAAAFFEREASQIRVDSLQPSYLIYGGGFDQSFFRAFVKRSFDLLASAAICAATLPVMLVAALCIVLEDGGPVIFRQERVGKHGRRFQVLKFRSMGVDAERDGTPRWATAADPRVTRVGYWLRKLRVDELPQMINVFRGEMSFVGPRPERAYFVEQLSGAIAYYDVRHSIKPGITGLAQVRYQYGASVDDAVRKLQYDLYYVKNNSLFLDLLILIDTVQVVISGKGAR</sequence>
<keyword evidence="4 7" id="KW-0812">Transmembrane</keyword>
<evidence type="ECO:0000313" key="9">
    <source>
        <dbReference type="EMBL" id="TWI68997.1"/>
    </source>
</evidence>
<keyword evidence="10" id="KW-1185">Reference proteome</keyword>
<evidence type="ECO:0000256" key="1">
    <source>
        <dbReference type="ARBA" id="ARBA00004141"/>
    </source>
</evidence>
<dbReference type="GO" id="GO:0016780">
    <property type="term" value="F:phosphotransferase activity, for other substituted phosphate groups"/>
    <property type="evidence" value="ECO:0007669"/>
    <property type="project" value="TreeGrafter"/>
</dbReference>
<comment type="similarity">
    <text evidence="2">Belongs to the bacterial sugar transferase family.</text>
</comment>
<reference evidence="9 10" key="1">
    <citation type="journal article" date="2015" name="Stand. Genomic Sci.">
        <title>Genomic Encyclopedia of Bacterial and Archaeal Type Strains, Phase III: the genomes of soil and plant-associated and newly described type strains.</title>
        <authorList>
            <person name="Whitman W.B."/>
            <person name="Woyke T."/>
            <person name="Klenk H.P."/>
            <person name="Zhou Y."/>
            <person name="Lilburn T.G."/>
            <person name="Beck B.J."/>
            <person name="De Vos P."/>
            <person name="Vandamme P."/>
            <person name="Eisen J.A."/>
            <person name="Garrity G."/>
            <person name="Hugenholtz P."/>
            <person name="Kyrpides N.C."/>
        </authorList>
    </citation>
    <scope>NUCLEOTIDE SEQUENCE [LARGE SCALE GENOMIC DNA]</scope>
    <source>
        <strain evidence="9 10">CGMCC 1.10822</strain>
    </source>
</reference>
<keyword evidence="5 7" id="KW-1133">Transmembrane helix</keyword>
<feature type="transmembrane region" description="Helical" evidence="7">
    <location>
        <begin position="12"/>
        <end position="38"/>
    </location>
</feature>
<proteinExistence type="inferred from homology"/>
<comment type="subcellular location">
    <subcellularLocation>
        <location evidence="1">Membrane</location>
        <topology evidence="1">Multi-pass membrane protein</topology>
    </subcellularLocation>
</comment>
<feature type="transmembrane region" description="Helical" evidence="7">
    <location>
        <begin position="275"/>
        <end position="298"/>
    </location>
</feature>
<dbReference type="NCBIfam" id="TIGR03025">
    <property type="entry name" value="EPS_sugtrans"/>
    <property type="match status" value="1"/>
</dbReference>
<accession>A0A562RIT9</accession>
<feature type="domain" description="Bacterial sugar transferase" evidence="8">
    <location>
        <begin position="270"/>
        <end position="453"/>
    </location>
</feature>
<evidence type="ECO:0000256" key="2">
    <source>
        <dbReference type="ARBA" id="ARBA00006464"/>
    </source>
</evidence>
<dbReference type="RefSeq" id="WP_145646632.1">
    <property type="nucleotide sequence ID" value="NZ_VLLB01000001.1"/>
</dbReference>
<dbReference type="PANTHER" id="PTHR30576:SF0">
    <property type="entry name" value="UNDECAPRENYL-PHOSPHATE N-ACETYLGALACTOSAMINYL 1-PHOSPHATE TRANSFERASE-RELATED"/>
    <property type="match status" value="1"/>
</dbReference>
<gene>
    <name evidence="9" type="ORF">IP91_00062</name>
</gene>
<evidence type="ECO:0000259" key="8">
    <source>
        <dbReference type="Pfam" id="PF02397"/>
    </source>
</evidence>
<evidence type="ECO:0000256" key="7">
    <source>
        <dbReference type="SAM" id="Phobius"/>
    </source>
</evidence>
<dbReference type="PANTHER" id="PTHR30576">
    <property type="entry name" value="COLANIC BIOSYNTHESIS UDP-GLUCOSE LIPID CARRIER TRANSFERASE"/>
    <property type="match status" value="1"/>
</dbReference>
<dbReference type="OrthoDB" id="9808602at2"/>
<dbReference type="EMBL" id="VLLB01000001">
    <property type="protein sequence ID" value="TWI68997.1"/>
    <property type="molecule type" value="Genomic_DNA"/>
</dbReference>
<keyword evidence="6 7" id="KW-0472">Membrane</keyword>
<dbReference type="InterPro" id="IPR017475">
    <property type="entry name" value="EPS_sugar_tfrase"/>
</dbReference>
<protein>
    <submittedName>
        <fullName evidence="9">Sugar transferase (PEP-CTERM system associated)/exopolysaccharide biosynthesis polyprenyl glycosylphosphotransferase</fullName>
    </submittedName>
</protein>
<dbReference type="InterPro" id="IPR003362">
    <property type="entry name" value="Bact_transf"/>
</dbReference>
<dbReference type="AlphaFoldDB" id="A0A562RIT9"/>
<evidence type="ECO:0000256" key="6">
    <source>
        <dbReference type="ARBA" id="ARBA00023136"/>
    </source>
</evidence>
<evidence type="ECO:0000256" key="4">
    <source>
        <dbReference type="ARBA" id="ARBA00022692"/>
    </source>
</evidence>
<dbReference type="Pfam" id="PF02397">
    <property type="entry name" value="Bac_transf"/>
    <property type="match status" value="1"/>
</dbReference>
<dbReference type="Proteomes" id="UP000318431">
    <property type="component" value="Unassembled WGS sequence"/>
</dbReference>
<evidence type="ECO:0000256" key="5">
    <source>
        <dbReference type="ARBA" id="ARBA00022989"/>
    </source>
</evidence>
<dbReference type="InterPro" id="IPR017464">
    <property type="entry name" value="Sugar_tfrase_EpsB_2"/>
</dbReference>
<evidence type="ECO:0000313" key="10">
    <source>
        <dbReference type="Proteomes" id="UP000318431"/>
    </source>
</evidence>
<name>A0A562RIT9_9BURK</name>
<feature type="transmembrane region" description="Helical" evidence="7">
    <location>
        <begin position="108"/>
        <end position="127"/>
    </location>
</feature>
<feature type="transmembrane region" description="Helical" evidence="7">
    <location>
        <begin position="77"/>
        <end position="96"/>
    </location>
</feature>
<comment type="caution">
    <text evidence="9">The sequence shown here is derived from an EMBL/GenBank/DDBJ whole genome shotgun (WGS) entry which is preliminary data.</text>
</comment>
<organism evidence="9 10">
    <name type="scientific">Pseudoduganella lurida</name>
    <dbReference type="NCBI Taxonomy" id="1036180"/>
    <lineage>
        <taxon>Bacteria</taxon>
        <taxon>Pseudomonadati</taxon>
        <taxon>Pseudomonadota</taxon>
        <taxon>Betaproteobacteria</taxon>
        <taxon>Burkholderiales</taxon>
        <taxon>Oxalobacteraceae</taxon>
        <taxon>Telluria group</taxon>
        <taxon>Pseudoduganella</taxon>
    </lineage>
</organism>
<dbReference type="GO" id="GO:0016020">
    <property type="term" value="C:membrane"/>
    <property type="evidence" value="ECO:0007669"/>
    <property type="project" value="UniProtKB-SubCell"/>
</dbReference>
<evidence type="ECO:0000256" key="3">
    <source>
        <dbReference type="ARBA" id="ARBA00022679"/>
    </source>
</evidence>
<keyword evidence="3 9" id="KW-0808">Transferase</keyword>
<dbReference type="NCBIfam" id="TIGR03013">
    <property type="entry name" value="EpsB_2"/>
    <property type="match status" value="1"/>
</dbReference>
<feature type="transmembrane region" description="Helical" evidence="7">
    <location>
        <begin position="44"/>
        <end position="65"/>
    </location>
</feature>